<reference evidence="11 12" key="1">
    <citation type="submission" date="2016-06" db="EMBL/GenBank/DDBJ databases">
        <title>Evolution of pathogenesis and genome organization in the Tremellales.</title>
        <authorList>
            <person name="Cuomo C."/>
            <person name="Litvintseva A."/>
            <person name="Heitman J."/>
            <person name="Chen Y."/>
            <person name="Sun S."/>
            <person name="Springer D."/>
            <person name="Dromer F."/>
            <person name="Young S."/>
            <person name="Zeng Q."/>
            <person name="Chapman S."/>
            <person name="Gujja S."/>
            <person name="Saif S."/>
            <person name="Birren B."/>
        </authorList>
    </citation>
    <scope>NUCLEOTIDE SEQUENCE [LARGE SCALE GENOMIC DNA]</scope>
    <source>
        <strain evidence="11 12">ATCC 28783</strain>
    </source>
</reference>
<sequence length="332" mass="36234">MALSRGDIASSPGPDYDKGVQYWQGVEASVDGVLGGYGNGPVPHIDQLSSRLFLLSILPQLHVFSSPLTPLPRPPPYRLVALDVGAGIGRVSRNVLLPLFDDVVLVEPANNFIREAHRSALSDDWPGLSPCINLSPSTPAHDSTIPEQVPPLNKRLLTGKGVYKQVLFVKNGLQTLEPVAPCMNGQVVGQASSQNGTTFPERMLYDVIWCQWCLGHMSHVDLVAFLKRARAALRPSMAFDPLPTPFTPTHPGASGHPHRFTDSGIIVVKENVCEDDPSGDSREILDEQDSSLTRSVGRWREVFEDAGLVVLKEEVQHGMPTGLFTVKTWALR</sequence>
<dbReference type="InParanoid" id="A0A4V1M427"/>
<gene>
    <name evidence="11" type="ORF">M231_03856</name>
</gene>
<comment type="catalytic activity">
    <reaction evidence="8">
        <text>N-terminal L-seryl-L-prolyl-L-lysyl-[protein] + 3 S-adenosyl-L-methionine = N-terminal N,N,N-trimethyl-L-seryl-L-prolyl-L-lysyl-[protein] + 3 S-adenosyl-L-homocysteine + 3 H(+)</text>
        <dbReference type="Rhea" id="RHEA:54724"/>
        <dbReference type="Rhea" id="RHEA-COMP:13789"/>
        <dbReference type="Rhea" id="RHEA-COMP:13973"/>
        <dbReference type="ChEBI" id="CHEBI:15378"/>
        <dbReference type="ChEBI" id="CHEBI:57856"/>
        <dbReference type="ChEBI" id="CHEBI:59789"/>
        <dbReference type="ChEBI" id="CHEBI:138061"/>
        <dbReference type="ChEBI" id="CHEBI:138317"/>
        <dbReference type="EC" id="2.1.1.244"/>
    </reaction>
</comment>
<proteinExistence type="inferred from homology"/>
<evidence type="ECO:0000256" key="1">
    <source>
        <dbReference type="ARBA" id="ARBA00009059"/>
    </source>
</evidence>
<evidence type="ECO:0000256" key="8">
    <source>
        <dbReference type="ARBA" id="ARBA00047306"/>
    </source>
</evidence>
<evidence type="ECO:0000256" key="3">
    <source>
        <dbReference type="ARBA" id="ARBA00022679"/>
    </source>
</evidence>
<dbReference type="Gene3D" id="3.40.50.150">
    <property type="entry name" value="Vaccinia Virus protein VP39"/>
    <property type="match status" value="1"/>
</dbReference>
<dbReference type="GO" id="GO:0005737">
    <property type="term" value="C:cytoplasm"/>
    <property type="evidence" value="ECO:0007669"/>
    <property type="project" value="TreeGrafter"/>
</dbReference>
<dbReference type="EMBL" id="SDIL01000040">
    <property type="protein sequence ID" value="RXK38907.1"/>
    <property type="molecule type" value="Genomic_DNA"/>
</dbReference>
<dbReference type="VEuPathDB" id="FungiDB:TREMEDRAFT_70692"/>
<organism evidence="11 12">
    <name type="scientific">Tremella mesenterica</name>
    <name type="common">Jelly fungus</name>
    <dbReference type="NCBI Taxonomy" id="5217"/>
    <lineage>
        <taxon>Eukaryota</taxon>
        <taxon>Fungi</taxon>
        <taxon>Dikarya</taxon>
        <taxon>Basidiomycota</taxon>
        <taxon>Agaricomycotina</taxon>
        <taxon>Tremellomycetes</taxon>
        <taxon>Tremellales</taxon>
        <taxon>Tremellaceae</taxon>
        <taxon>Tremella</taxon>
    </lineage>
</organism>
<dbReference type="PANTHER" id="PTHR12753">
    <property type="entry name" value="AD-003 - RELATED"/>
    <property type="match status" value="1"/>
</dbReference>
<name>A0A4V1M427_TREME</name>
<comment type="catalytic activity">
    <reaction evidence="10">
        <text>N-terminal L-alanyl-L-prolyl-L-lysyl-[protein] + 3 S-adenosyl-L-methionine = N-terminal N,N,N-trimethyl-L-alanyl-L-prolyl-L-lysyl-[protein] + 3 S-adenosyl-L-homocysteine + 3 H(+)</text>
        <dbReference type="Rhea" id="RHEA:54712"/>
        <dbReference type="Rhea" id="RHEA-COMP:13785"/>
        <dbReference type="Rhea" id="RHEA-COMP:13971"/>
        <dbReference type="ChEBI" id="CHEBI:15378"/>
        <dbReference type="ChEBI" id="CHEBI:57856"/>
        <dbReference type="ChEBI" id="CHEBI:59789"/>
        <dbReference type="ChEBI" id="CHEBI:138057"/>
        <dbReference type="ChEBI" id="CHEBI:138315"/>
        <dbReference type="EC" id="2.1.1.244"/>
    </reaction>
</comment>
<dbReference type="InterPro" id="IPR029063">
    <property type="entry name" value="SAM-dependent_MTases_sf"/>
</dbReference>
<protein>
    <recommendedName>
        <fullName evidence="6">Alpha N-terminal protein methyltransferase 1</fullName>
        <ecNumber evidence="5">2.1.1.244</ecNumber>
    </recommendedName>
    <alternativeName>
        <fullName evidence="7">X-Pro-Lys N-terminal protein methyltransferase 1</fullName>
    </alternativeName>
</protein>
<dbReference type="Proteomes" id="UP000289152">
    <property type="component" value="Unassembled WGS sequence"/>
</dbReference>
<dbReference type="GO" id="GO:0032259">
    <property type="term" value="P:methylation"/>
    <property type="evidence" value="ECO:0007669"/>
    <property type="project" value="UniProtKB-KW"/>
</dbReference>
<comment type="catalytic activity">
    <reaction evidence="9">
        <text>N-terminal L-prolyl-L-prolyl-L-lysyl-[protein] + 2 S-adenosyl-L-methionine = N-terminal N,N-dimethyl-L-prolyl-L-prolyl-L-lysyl-[protein] + 2 S-adenosyl-L-homocysteine + 2 H(+)</text>
        <dbReference type="Rhea" id="RHEA:54736"/>
        <dbReference type="Rhea" id="RHEA-COMP:13787"/>
        <dbReference type="Rhea" id="RHEA-COMP:13974"/>
        <dbReference type="ChEBI" id="CHEBI:15378"/>
        <dbReference type="ChEBI" id="CHEBI:57856"/>
        <dbReference type="ChEBI" id="CHEBI:59789"/>
        <dbReference type="ChEBI" id="CHEBI:138059"/>
        <dbReference type="ChEBI" id="CHEBI:138318"/>
        <dbReference type="EC" id="2.1.1.244"/>
    </reaction>
</comment>
<dbReference type="InterPro" id="IPR008576">
    <property type="entry name" value="MeTrfase_NTM1"/>
</dbReference>
<evidence type="ECO:0000313" key="12">
    <source>
        <dbReference type="Proteomes" id="UP000289152"/>
    </source>
</evidence>
<dbReference type="EC" id="2.1.1.244" evidence="5"/>
<dbReference type="STRING" id="5217.A0A4V1M427"/>
<dbReference type="OrthoDB" id="1298661at2759"/>
<dbReference type="PANTHER" id="PTHR12753:SF0">
    <property type="entry name" value="ALPHA N-TERMINAL PROTEIN METHYLTRANSFERASE 1"/>
    <property type="match status" value="1"/>
</dbReference>
<keyword evidence="2" id="KW-0489">Methyltransferase</keyword>
<evidence type="ECO:0000256" key="7">
    <source>
        <dbReference type="ARBA" id="ARBA00043129"/>
    </source>
</evidence>
<evidence type="ECO:0000256" key="10">
    <source>
        <dbReference type="ARBA" id="ARBA00048167"/>
    </source>
</evidence>
<keyword evidence="12" id="KW-1185">Reference proteome</keyword>
<keyword evidence="4" id="KW-0949">S-adenosyl-L-methionine</keyword>
<dbReference type="Pfam" id="PF05891">
    <property type="entry name" value="Methyltransf_PK"/>
    <property type="match status" value="3"/>
</dbReference>
<dbReference type="AlphaFoldDB" id="A0A4V1M427"/>
<dbReference type="SUPFAM" id="SSF53335">
    <property type="entry name" value="S-adenosyl-L-methionine-dependent methyltransferases"/>
    <property type="match status" value="1"/>
</dbReference>
<evidence type="ECO:0000256" key="2">
    <source>
        <dbReference type="ARBA" id="ARBA00022603"/>
    </source>
</evidence>
<accession>A0A4V1M427</accession>
<evidence type="ECO:0000313" key="11">
    <source>
        <dbReference type="EMBL" id="RXK38907.1"/>
    </source>
</evidence>
<keyword evidence="3" id="KW-0808">Transferase</keyword>
<evidence type="ECO:0000256" key="4">
    <source>
        <dbReference type="ARBA" id="ARBA00022691"/>
    </source>
</evidence>
<dbReference type="FunCoup" id="A0A4V1M427">
    <property type="interactions" value="443"/>
</dbReference>
<dbReference type="GO" id="GO:0071885">
    <property type="term" value="F:N-terminal protein N-methyltransferase activity"/>
    <property type="evidence" value="ECO:0007669"/>
    <property type="project" value="UniProtKB-EC"/>
</dbReference>
<evidence type="ECO:0000256" key="9">
    <source>
        <dbReference type="ARBA" id="ARBA00047885"/>
    </source>
</evidence>
<comment type="similarity">
    <text evidence="1">Belongs to the methyltransferase superfamily. NTM1 family.</text>
</comment>
<evidence type="ECO:0000256" key="6">
    <source>
        <dbReference type="ARBA" id="ARBA00039449"/>
    </source>
</evidence>
<comment type="caution">
    <text evidence="11">The sequence shown here is derived from an EMBL/GenBank/DDBJ whole genome shotgun (WGS) entry which is preliminary data.</text>
</comment>
<evidence type="ECO:0000256" key="5">
    <source>
        <dbReference type="ARBA" id="ARBA00039112"/>
    </source>
</evidence>